<dbReference type="InterPro" id="IPR036047">
    <property type="entry name" value="F-box-like_dom_sf"/>
</dbReference>
<organism evidence="1 2">
    <name type="scientific">Dekkera bruxellensis</name>
    <name type="common">Brettanomyces custersii</name>
    <dbReference type="NCBI Taxonomy" id="5007"/>
    <lineage>
        <taxon>Eukaryota</taxon>
        <taxon>Fungi</taxon>
        <taxon>Dikarya</taxon>
        <taxon>Ascomycota</taxon>
        <taxon>Saccharomycotina</taxon>
        <taxon>Pichiomycetes</taxon>
        <taxon>Pichiales</taxon>
        <taxon>Pichiaceae</taxon>
        <taxon>Brettanomyces</taxon>
    </lineage>
</organism>
<dbReference type="KEGG" id="bbrx:BRETT_004281"/>
<sequence>MILSSNKYENTKLFDKIVFEKSSKYSQISVEIWQLICINLSSNDIFHLMECSKQLNDTLKSDVIWRHRVINRWYGPIYYTIGGIENRIPVDHFFEVYKEHYRNDRAIDRAVLQISEMQENESGQCHKQGLVSIIEKLIGGKPENVVPELLNIRHHLTFESFYSKSKFIKDRRNALVYKLEHLNQVFVASAFLEAIQCRIVLDLLCNLYYFDKEPANIELCLLQFSAVDPHFFELCLARNHAREHTLLKLRKDQGLLEKSSFDIIKSIIKEFRSTVSDMGGNKVLTGLHTGGKIYFENALMDRAYSDESMSVEVDSEVLYNIPNNIAIVKSFCNELGVDVRVNSMLIECLNAQGNRFGVIPLDRAVSVDINILPDRVRNFEDGNRSYCTYAIENLLGISKSSGIRHSRLSRKEDINATQADSRAIIYNEFVRDSIRTFTRLCIKAFEHKLDIETSKDLIDFASDHRYPILLIMLKNYMKKFKGTPTHLQIMEEIETKLLEYEDTHFDKENGLQFGYSDENSRKLQTASELQVGEIVFSPKAEAAIIIAIHMDPRTYFCLTAGNYLVIFSEHELRRKNFNDEVVYQFADYDDLGAFFKRFDWTARRFVRI</sequence>
<dbReference type="SUPFAM" id="SSF81383">
    <property type="entry name" value="F-box domain"/>
    <property type="match status" value="1"/>
</dbReference>
<dbReference type="GeneID" id="64576204"/>
<reference evidence="1" key="1">
    <citation type="submission" date="2020-10" db="EMBL/GenBank/DDBJ databases">
        <authorList>
            <person name="Palmer J.M."/>
        </authorList>
    </citation>
    <scope>NUCLEOTIDE SEQUENCE</scope>
    <source>
        <strain evidence="1">UCD 2041</strain>
    </source>
</reference>
<evidence type="ECO:0008006" key="3">
    <source>
        <dbReference type="Google" id="ProtNLM"/>
    </source>
</evidence>
<evidence type="ECO:0000313" key="2">
    <source>
        <dbReference type="Proteomes" id="UP000663131"/>
    </source>
</evidence>
<accession>A0A871RAB2</accession>
<dbReference type="Proteomes" id="UP000663131">
    <property type="component" value="Chromosome 5"/>
</dbReference>
<dbReference type="RefSeq" id="XP_041135553.1">
    <property type="nucleotide sequence ID" value="XM_041282777.1"/>
</dbReference>
<gene>
    <name evidence="1" type="ORF">BRETT_004281</name>
</gene>
<dbReference type="EMBL" id="CP063133">
    <property type="protein sequence ID" value="QOU19060.1"/>
    <property type="molecule type" value="Genomic_DNA"/>
</dbReference>
<protein>
    <recommendedName>
        <fullName evidence="3">F-box domain-containing protein</fullName>
    </recommendedName>
</protein>
<reference evidence="1" key="2">
    <citation type="journal article" name="BMC Genomics">
        <title>New genome assemblies reveal patterns of domestication and adaptation across Brettanomyces (Dekkera) species.</title>
        <authorList>
            <person name="Roach M.J."/>
            <person name="Borneman A.R."/>
        </authorList>
    </citation>
    <scope>NUCLEOTIDE SEQUENCE</scope>
    <source>
        <strain evidence="1">UCD 2041</strain>
    </source>
</reference>
<name>A0A871RAB2_DEKBR</name>
<dbReference type="OrthoDB" id="3987417at2759"/>
<evidence type="ECO:0000313" key="1">
    <source>
        <dbReference type="EMBL" id="QOU19060.1"/>
    </source>
</evidence>
<dbReference type="AlphaFoldDB" id="A0A871RAB2"/>
<proteinExistence type="predicted"/>